<name>A0ABX2BPT0_9BURK</name>
<dbReference type="EMBL" id="WOEY01000065">
    <property type="protein sequence ID" value="NPT42909.1"/>
    <property type="molecule type" value="Genomic_DNA"/>
</dbReference>
<protein>
    <recommendedName>
        <fullName evidence="3">DUF2235 domain-containing protein</fullName>
    </recommendedName>
</protein>
<comment type="caution">
    <text evidence="1">The sequence shown here is derived from an EMBL/GenBank/DDBJ whole genome shotgun (WGS) entry which is preliminary data.</text>
</comment>
<accession>A0ABX2BPT0</accession>
<dbReference type="Proteomes" id="UP000652198">
    <property type="component" value="Unassembled WGS sequence"/>
</dbReference>
<evidence type="ECO:0000313" key="2">
    <source>
        <dbReference type="Proteomes" id="UP000652198"/>
    </source>
</evidence>
<keyword evidence="2" id="KW-1185">Reference proteome</keyword>
<reference evidence="1 2" key="1">
    <citation type="submission" date="2019-11" db="EMBL/GenBank/DDBJ databases">
        <title>Metabolism of dissolved organic matter in forest soils.</title>
        <authorList>
            <person name="Cyle K.T."/>
            <person name="Wilhelm R.C."/>
            <person name="Martinez C.E."/>
        </authorList>
    </citation>
    <scope>NUCLEOTIDE SEQUENCE [LARGE SCALE GENOMIC DNA]</scope>
    <source>
        <strain evidence="1 2">1N</strain>
    </source>
</reference>
<sequence>MSLGVARRRAHADECDRSGQTVISHRCQPRSAHLLPADTSSQQQRIREQLVWPGVHSDIGGGYCPGEQRRSDLLALTALK</sequence>
<gene>
    <name evidence="1" type="ORF">GNZ12_16640</name>
</gene>
<organism evidence="1 2">
    <name type="scientific">Paraburkholderia solitsugae</name>
    <dbReference type="NCBI Taxonomy" id="2675748"/>
    <lineage>
        <taxon>Bacteria</taxon>
        <taxon>Pseudomonadati</taxon>
        <taxon>Pseudomonadota</taxon>
        <taxon>Betaproteobacteria</taxon>
        <taxon>Burkholderiales</taxon>
        <taxon>Burkholderiaceae</taxon>
        <taxon>Paraburkholderia</taxon>
    </lineage>
</organism>
<evidence type="ECO:0008006" key="3">
    <source>
        <dbReference type="Google" id="ProtNLM"/>
    </source>
</evidence>
<evidence type="ECO:0000313" key="1">
    <source>
        <dbReference type="EMBL" id="NPT42909.1"/>
    </source>
</evidence>
<proteinExistence type="predicted"/>